<keyword evidence="2" id="KW-1185">Reference proteome</keyword>
<proteinExistence type="predicted"/>
<dbReference type="Proteomes" id="UP001319861">
    <property type="component" value="Chromosome"/>
</dbReference>
<reference evidence="1 2" key="1">
    <citation type="journal article" date="2021" name="J. Biosci. Bioeng.">
        <title>Identification and characterization of a chc gene cluster responsible for the aromatization pathway of cyclohexanecarboxylate degradation in Sinomonas cyclohexanicum ATCC 51369.</title>
        <authorList>
            <person name="Yamamoto T."/>
            <person name="Hasegawa Y."/>
            <person name="Lau P.C.K."/>
            <person name="Iwaki H."/>
        </authorList>
    </citation>
    <scope>NUCLEOTIDE SEQUENCE [LARGE SCALE GENOMIC DNA]</scope>
    <source>
        <strain evidence="1 2">ATCC 51369</strain>
    </source>
</reference>
<dbReference type="RefSeq" id="WP_229231620.1">
    <property type="nucleotide sequence ID" value="NZ_AP024525.1"/>
</dbReference>
<accession>A0ABM7PRM8</accession>
<evidence type="ECO:0008006" key="3">
    <source>
        <dbReference type="Google" id="ProtNLM"/>
    </source>
</evidence>
<sequence>MEHTASIALALIIPTWNAESRSALPDAPTVDDGRDRPSRGAATRAWLATALHRAAWWVEPEPWTTAHARRAPSCADAACC</sequence>
<evidence type="ECO:0000313" key="2">
    <source>
        <dbReference type="Proteomes" id="UP001319861"/>
    </source>
</evidence>
<evidence type="ECO:0000313" key="1">
    <source>
        <dbReference type="EMBL" id="BCT74860.1"/>
    </source>
</evidence>
<protein>
    <recommendedName>
        <fullName evidence="3">Secreted protein</fullName>
    </recommendedName>
</protein>
<organism evidence="1 2">
    <name type="scientific">Sinomonas cyclohexanicum</name>
    <name type="common">Corynebacterium cyclohexanicum</name>
    <dbReference type="NCBI Taxonomy" id="322009"/>
    <lineage>
        <taxon>Bacteria</taxon>
        <taxon>Bacillati</taxon>
        <taxon>Actinomycetota</taxon>
        <taxon>Actinomycetes</taxon>
        <taxon>Micrococcales</taxon>
        <taxon>Micrococcaceae</taxon>
        <taxon>Sinomonas</taxon>
    </lineage>
</organism>
<gene>
    <name evidence="1" type="ORF">SCMU_07020</name>
</gene>
<name>A0ABM7PRM8_SINCY</name>
<dbReference type="EMBL" id="AP024525">
    <property type="protein sequence ID" value="BCT74860.1"/>
    <property type="molecule type" value="Genomic_DNA"/>
</dbReference>